<dbReference type="Pfam" id="PF12762">
    <property type="entry name" value="DDE_Tnp_IS1595"/>
    <property type="match status" value="1"/>
</dbReference>
<reference evidence="2 3" key="1">
    <citation type="journal article" date="2021" name="Microbiol. Spectr.">
        <title>A Single Bacterium Capable of Oxidation and Reduction of Iron at Circumneutral pH.</title>
        <authorList>
            <person name="Kato S."/>
            <person name="Ohkuma M."/>
        </authorList>
    </citation>
    <scope>NUCLEOTIDE SEQUENCE [LARGE SCALE GENOMIC DNA]</scope>
    <source>
        <strain evidence="2 3">MIZ03</strain>
    </source>
</reference>
<evidence type="ECO:0000313" key="3">
    <source>
        <dbReference type="Proteomes" id="UP000824366"/>
    </source>
</evidence>
<name>A0ABM7MSZ5_9BURK</name>
<dbReference type="RefSeq" id="WP_223905504.1">
    <property type="nucleotide sequence ID" value="NZ_AP024238.1"/>
</dbReference>
<dbReference type="PANTHER" id="PTHR33293:SF2">
    <property type="entry name" value="TRANSPOSASE"/>
    <property type="match status" value="1"/>
</dbReference>
<dbReference type="EMBL" id="AP024238">
    <property type="protein sequence ID" value="BCO29462.1"/>
    <property type="molecule type" value="Genomic_DNA"/>
</dbReference>
<feature type="domain" description="ISXO2-like transposase" evidence="1">
    <location>
        <begin position="143"/>
        <end position="300"/>
    </location>
</feature>
<dbReference type="InterPro" id="IPR051354">
    <property type="entry name" value="Transposase_27_IS1"/>
</dbReference>
<evidence type="ECO:0000259" key="1">
    <source>
        <dbReference type="SMART" id="SM01126"/>
    </source>
</evidence>
<dbReference type="Proteomes" id="UP000824366">
    <property type="component" value="Chromosome"/>
</dbReference>
<evidence type="ECO:0000313" key="2">
    <source>
        <dbReference type="EMBL" id="BCO29462.1"/>
    </source>
</evidence>
<proteinExistence type="predicted"/>
<dbReference type="NCBIfam" id="NF033547">
    <property type="entry name" value="transpos_IS1595"/>
    <property type="match status" value="1"/>
</dbReference>
<organism evidence="2 3">
    <name type="scientific">Rhodoferax lithotrophicus</name>
    <dbReference type="NCBI Taxonomy" id="2798804"/>
    <lineage>
        <taxon>Bacteria</taxon>
        <taxon>Pseudomonadati</taxon>
        <taxon>Pseudomonadota</taxon>
        <taxon>Betaproteobacteria</taxon>
        <taxon>Burkholderiales</taxon>
        <taxon>Comamonadaceae</taxon>
        <taxon>Rhodoferax</taxon>
    </lineage>
</organism>
<gene>
    <name evidence="2" type="ORF">MIZ03_4385</name>
</gene>
<protein>
    <submittedName>
        <fullName evidence="2">IS1595 family transposase ISPosp8</fullName>
    </submittedName>
</protein>
<keyword evidence="3" id="KW-1185">Reference proteome</keyword>
<sequence length="323" mass="36592">MQARIFNDLMGQVPRLTLRQRDQLKKRLDDQDAQQQGIAIIESQTAIQIRCCPHCHDTALERHGQVSGLQRYRCKACRRTFNALTGTALAHLRKKEKWLDFSEALLQSRTLRQAASALEVHRNTTLRWRHRFLGSIKICRATALQGITEADETYFLESDKGCRQLHRAPRRRGGKACKAGLSNEQVCVLVARDRNGQTLDWVTGHGQMTKAQLAGALEPVLAPDVLLVSDGNPTYHYFAQDAHISHDSIILSAGIRVKGAVHIRNVNAYHGRLKQWINRFHGVATHYLENYLGWFRSLDNHHANSRQDVLAMAIGKFPQLTVT</sequence>
<dbReference type="InterPro" id="IPR024445">
    <property type="entry name" value="Tnp_ISXO2-like"/>
</dbReference>
<dbReference type="SMART" id="SM01126">
    <property type="entry name" value="DDE_Tnp_IS1595"/>
    <property type="match status" value="1"/>
</dbReference>
<dbReference type="PANTHER" id="PTHR33293">
    <property type="entry name" value="INSERTION ELEMENT IS1 1 PROTEIN INSB-RELATED"/>
    <property type="match status" value="1"/>
</dbReference>
<accession>A0ABM7MSZ5</accession>